<organism evidence="8 9">
    <name type="scientific">Jiella mangrovi</name>
    <dbReference type="NCBI Taxonomy" id="2821407"/>
    <lineage>
        <taxon>Bacteria</taxon>
        <taxon>Pseudomonadati</taxon>
        <taxon>Pseudomonadota</taxon>
        <taxon>Alphaproteobacteria</taxon>
        <taxon>Hyphomicrobiales</taxon>
        <taxon>Aurantimonadaceae</taxon>
        <taxon>Jiella</taxon>
    </lineage>
</organism>
<dbReference type="GO" id="GO:0006508">
    <property type="term" value="P:proteolysis"/>
    <property type="evidence" value="ECO:0007669"/>
    <property type="project" value="UniProtKB-KW"/>
</dbReference>
<evidence type="ECO:0000256" key="3">
    <source>
        <dbReference type="ARBA" id="ARBA00022692"/>
    </source>
</evidence>
<dbReference type="PANTHER" id="PTHR42911:SF1">
    <property type="entry name" value="MODULATOR OF FTSH PROTEASE HFLC"/>
    <property type="match status" value="1"/>
</dbReference>
<dbReference type="Proteomes" id="UP000678276">
    <property type="component" value="Unassembled WGS sequence"/>
</dbReference>
<comment type="caution">
    <text evidence="8">The sequence shown here is derived from an EMBL/GenBank/DDBJ whole genome shotgun (WGS) entry which is preliminary data.</text>
</comment>
<evidence type="ECO:0000256" key="1">
    <source>
        <dbReference type="ARBA" id="ARBA00004167"/>
    </source>
</evidence>
<name>A0ABS4BDW1_9HYPH</name>
<dbReference type="CDD" id="cd03405">
    <property type="entry name" value="SPFH_HflC"/>
    <property type="match status" value="1"/>
</dbReference>
<dbReference type="RefSeq" id="WP_209593333.1">
    <property type="nucleotide sequence ID" value="NZ_JAGJCF010000002.1"/>
</dbReference>
<protein>
    <submittedName>
        <fullName evidence="8">Protease modulator HflC</fullName>
    </submittedName>
</protein>
<dbReference type="SMART" id="SM00244">
    <property type="entry name" value="PHB"/>
    <property type="match status" value="1"/>
</dbReference>
<dbReference type="GO" id="GO:0008233">
    <property type="term" value="F:peptidase activity"/>
    <property type="evidence" value="ECO:0007669"/>
    <property type="project" value="UniProtKB-KW"/>
</dbReference>
<evidence type="ECO:0000256" key="6">
    <source>
        <dbReference type="SAM" id="MobiDB-lite"/>
    </source>
</evidence>
<dbReference type="EMBL" id="JAGJCF010000002">
    <property type="protein sequence ID" value="MBP0614939.1"/>
    <property type="molecule type" value="Genomic_DNA"/>
</dbReference>
<comment type="similarity">
    <text evidence="2">Belongs to the band 7/mec-2 family. HflC subfamily.</text>
</comment>
<reference evidence="8 9" key="1">
    <citation type="submission" date="2021-04" db="EMBL/GenBank/DDBJ databases">
        <title>Whole genome sequence of Jiella sp. KSK16Y-1.</title>
        <authorList>
            <person name="Tuo L."/>
        </authorList>
    </citation>
    <scope>NUCLEOTIDE SEQUENCE [LARGE SCALE GENOMIC DNA]</scope>
    <source>
        <strain evidence="8 9">KSK16Y-1</strain>
    </source>
</reference>
<gene>
    <name evidence="8" type="ORF">J6595_05020</name>
</gene>
<comment type="subcellular location">
    <subcellularLocation>
        <location evidence="1">Membrane</location>
        <topology evidence="1">Single-pass membrane protein</topology>
    </subcellularLocation>
</comment>
<keyword evidence="3" id="KW-0812">Transmembrane</keyword>
<keyword evidence="8" id="KW-0645">Protease</keyword>
<dbReference type="SUPFAM" id="SSF117892">
    <property type="entry name" value="Band 7/SPFH domain"/>
    <property type="match status" value="1"/>
</dbReference>
<evidence type="ECO:0000259" key="7">
    <source>
        <dbReference type="SMART" id="SM00244"/>
    </source>
</evidence>
<keyword evidence="5" id="KW-0472">Membrane</keyword>
<accession>A0ABS4BDW1</accession>
<feature type="compositionally biased region" description="Low complexity" evidence="6">
    <location>
        <begin position="295"/>
        <end position="341"/>
    </location>
</feature>
<feature type="compositionally biased region" description="Polar residues" evidence="6">
    <location>
        <begin position="412"/>
        <end position="426"/>
    </location>
</feature>
<evidence type="ECO:0000313" key="9">
    <source>
        <dbReference type="Proteomes" id="UP000678276"/>
    </source>
</evidence>
<dbReference type="InterPro" id="IPR010200">
    <property type="entry name" value="HflC"/>
</dbReference>
<sequence length="426" mass="44985">MANRFYGVLIVLAVAALLVWNSVFVVNEKEQALVLRFGEIRRVIDEPGLNFKLPFSFVGADTVQMLPDRLLRFDLDNIRVQVSGGKFYEVDAFLVYNISDAAKFRQTVSGSIVQAEQRLRTRLDAALRRVYGLRGFEAALSNERTEMMRQVRDEIRPDAASLGVTIDDVRIRRTDLTQEVSQQTYERMKAERLAEAERLRARGQVAAREIRAAADREVTETVATARKDSEIIKGQGDAERSNIFAGAYRADPEFFDFYRSMQAYRTALENAGTTMVLSPDSEFFRYFKQEGGPAGASPSGASSGPAAPGSSQPSGTSSSAAEPSGGPAAAAGQAENGGEAATPRASAEPASTPQTLEGAIDAAEPEANSSANGAASSAGAAGQSDAAPAPAGQASSQPAGPSGSGSEPATADGSNVTPGVTTSTVQ</sequence>
<evidence type="ECO:0000256" key="4">
    <source>
        <dbReference type="ARBA" id="ARBA00022989"/>
    </source>
</evidence>
<dbReference type="PANTHER" id="PTHR42911">
    <property type="entry name" value="MODULATOR OF FTSH PROTEASE HFLC"/>
    <property type="match status" value="1"/>
</dbReference>
<keyword evidence="8" id="KW-0378">Hydrolase</keyword>
<keyword evidence="4" id="KW-1133">Transmembrane helix</keyword>
<evidence type="ECO:0000256" key="5">
    <source>
        <dbReference type="ARBA" id="ARBA00023136"/>
    </source>
</evidence>
<proteinExistence type="inferred from homology"/>
<evidence type="ECO:0000313" key="8">
    <source>
        <dbReference type="EMBL" id="MBP0614939.1"/>
    </source>
</evidence>
<feature type="compositionally biased region" description="Low complexity" evidence="6">
    <location>
        <begin position="361"/>
        <end position="409"/>
    </location>
</feature>
<feature type="region of interest" description="Disordered" evidence="6">
    <location>
        <begin position="288"/>
        <end position="426"/>
    </location>
</feature>
<dbReference type="InterPro" id="IPR036013">
    <property type="entry name" value="Band_7/SPFH_dom_sf"/>
</dbReference>
<dbReference type="Pfam" id="PF01145">
    <property type="entry name" value="Band_7"/>
    <property type="match status" value="1"/>
</dbReference>
<feature type="domain" description="Band 7" evidence="7">
    <location>
        <begin position="21"/>
        <end position="188"/>
    </location>
</feature>
<dbReference type="Gene3D" id="3.30.479.30">
    <property type="entry name" value="Band 7 domain"/>
    <property type="match status" value="1"/>
</dbReference>
<dbReference type="InterPro" id="IPR001107">
    <property type="entry name" value="Band_7"/>
</dbReference>
<evidence type="ECO:0000256" key="2">
    <source>
        <dbReference type="ARBA" id="ARBA00007862"/>
    </source>
</evidence>
<keyword evidence="9" id="KW-1185">Reference proteome</keyword>